<dbReference type="Proteomes" id="UP000095746">
    <property type="component" value="Unassembled WGS sequence"/>
</dbReference>
<evidence type="ECO:0000313" key="1">
    <source>
        <dbReference type="EMBL" id="CUP59150.1"/>
    </source>
</evidence>
<accession>A0A174PK20</accession>
<protein>
    <submittedName>
        <fullName evidence="1">Uncharacterized protein</fullName>
    </submittedName>
</protein>
<sequence length="61" mass="7165">MSEDKHLTWEQVVEGLYGFKPKKRVYTAEEMDRYRKRLEQYTVEKAAQRGKQESENGPGGT</sequence>
<dbReference type="EMBL" id="CYZT01000414">
    <property type="protein sequence ID" value="CUP59150.1"/>
    <property type="molecule type" value="Genomic_DNA"/>
</dbReference>
<evidence type="ECO:0000313" key="2">
    <source>
        <dbReference type="Proteomes" id="UP000095746"/>
    </source>
</evidence>
<proteinExistence type="predicted"/>
<dbReference type="AlphaFoldDB" id="A0A174PK20"/>
<reference evidence="1 2" key="1">
    <citation type="submission" date="2015-09" db="EMBL/GenBank/DDBJ databases">
        <authorList>
            <consortium name="Pathogen Informatics"/>
        </authorList>
    </citation>
    <scope>NUCLEOTIDE SEQUENCE [LARGE SCALE GENOMIC DNA]</scope>
    <source>
        <strain evidence="1 2">2789STDY5608854</strain>
    </source>
</reference>
<name>A0A174PK20_FLAPL</name>
<gene>
    <name evidence="1" type="ORF">ERS852411_03334</name>
</gene>
<organism evidence="1 2">
    <name type="scientific">Flavonifractor plautii</name>
    <name type="common">Fusobacterium plautii</name>
    <dbReference type="NCBI Taxonomy" id="292800"/>
    <lineage>
        <taxon>Bacteria</taxon>
        <taxon>Bacillati</taxon>
        <taxon>Bacillota</taxon>
        <taxon>Clostridia</taxon>
        <taxon>Eubacteriales</taxon>
        <taxon>Oscillospiraceae</taxon>
        <taxon>Flavonifractor</taxon>
    </lineage>
</organism>